<feature type="transmembrane region" description="Helical" evidence="1">
    <location>
        <begin position="7"/>
        <end position="25"/>
    </location>
</feature>
<dbReference type="OrthoDB" id="3781030at2"/>
<keyword evidence="1" id="KW-0472">Membrane</keyword>
<dbReference type="Proteomes" id="UP000014137">
    <property type="component" value="Unassembled WGS sequence"/>
</dbReference>
<gene>
    <name evidence="2" type="ORF">C791_4669</name>
</gene>
<feature type="transmembrane region" description="Helical" evidence="1">
    <location>
        <begin position="148"/>
        <end position="171"/>
    </location>
</feature>
<keyword evidence="1" id="KW-0812">Transmembrane</keyword>
<feature type="transmembrane region" description="Helical" evidence="1">
    <location>
        <begin position="59"/>
        <end position="78"/>
    </location>
</feature>
<comment type="caution">
    <text evidence="2">The sequence shown here is derived from an EMBL/GenBank/DDBJ whole genome shotgun (WGS) entry which is preliminary data.</text>
</comment>
<protein>
    <recommendedName>
        <fullName evidence="4">Intracellular septation protein A</fullName>
    </recommendedName>
</protein>
<accession>M2NT61</accession>
<feature type="transmembrane region" description="Helical" evidence="1">
    <location>
        <begin position="177"/>
        <end position="199"/>
    </location>
</feature>
<evidence type="ECO:0000313" key="3">
    <source>
        <dbReference type="Proteomes" id="UP000014137"/>
    </source>
</evidence>
<feature type="transmembrane region" description="Helical" evidence="1">
    <location>
        <begin position="31"/>
        <end position="52"/>
    </location>
</feature>
<feature type="transmembrane region" description="Helical" evidence="1">
    <location>
        <begin position="84"/>
        <end position="105"/>
    </location>
</feature>
<dbReference type="AlphaFoldDB" id="M2NT61"/>
<sequence length="211" mass="23348">MSTAIRQWGVVLLEIVVPLAGYYVLRGFGLEALPALALCALPTVVFVLYRAIRRRSIDTLAIFVLAIFAVSVGVSFVTGSPRFMLAKAGWVTGVIGAGFLVSLLFSRPLAFGMGRSMVAKSRFADTLRITEWDDLWPRHAWFRRAWRVATVLWGVALLADAAGRVLMAYVLPVDAVPALGTALYVVTFVAVQVLQHLYFRRVGLWRRLADH</sequence>
<organism evidence="2 3">
    <name type="scientific">Amycolatopsis azurea DSM 43854</name>
    <dbReference type="NCBI Taxonomy" id="1238180"/>
    <lineage>
        <taxon>Bacteria</taxon>
        <taxon>Bacillati</taxon>
        <taxon>Actinomycetota</taxon>
        <taxon>Actinomycetes</taxon>
        <taxon>Pseudonocardiales</taxon>
        <taxon>Pseudonocardiaceae</taxon>
        <taxon>Amycolatopsis</taxon>
    </lineage>
</organism>
<dbReference type="NCBIfam" id="NF041646">
    <property type="entry name" value="VC0807_fam"/>
    <property type="match status" value="1"/>
</dbReference>
<evidence type="ECO:0000256" key="1">
    <source>
        <dbReference type="SAM" id="Phobius"/>
    </source>
</evidence>
<keyword evidence="1" id="KW-1133">Transmembrane helix</keyword>
<dbReference type="PATRIC" id="fig|1238180.3.peg.4712"/>
<dbReference type="EMBL" id="ANMG01000043">
    <property type="protein sequence ID" value="EMD25574.1"/>
    <property type="molecule type" value="Genomic_DNA"/>
</dbReference>
<evidence type="ECO:0008006" key="4">
    <source>
        <dbReference type="Google" id="ProtNLM"/>
    </source>
</evidence>
<reference evidence="2 3" key="1">
    <citation type="submission" date="2012-10" db="EMBL/GenBank/DDBJ databases">
        <title>Genome assembly of Amycolatopsis azurea DSM 43854.</title>
        <authorList>
            <person name="Khatri I."/>
            <person name="Kaur I."/>
            <person name="Subramanian S."/>
            <person name="Mayilraj S."/>
        </authorList>
    </citation>
    <scope>NUCLEOTIDE SEQUENCE [LARGE SCALE GENOMIC DNA]</scope>
    <source>
        <strain evidence="2 3">DSM 43854</strain>
    </source>
</reference>
<evidence type="ECO:0000313" key="2">
    <source>
        <dbReference type="EMBL" id="EMD25574.1"/>
    </source>
</evidence>
<name>M2NT61_9PSEU</name>
<proteinExistence type="predicted"/>
<dbReference type="RefSeq" id="WP_005160208.1">
    <property type="nucleotide sequence ID" value="NZ_ANMG01000043.1"/>
</dbReference>